<dbReference type="AlphaFoldDB" id="A0A150QJK3"/>
<comment type="caution">
    <text evidence="1">The sequence shown here is derived from an EMBL/GenBank/DDBJ whole genome shotgun (WGS) entry which is preliminary data.</text>
</comment>
<evidence type="ECO:0000313" key="1">
    <source>
        <dbReference type="EMBL" id="KYF68144.1"/>
    </source>
</evidence>
<dbReference type="RefSeq" id="WP_061609338.1">
    <property type="nucleotide sequence ID" value="NZ_CP162579.1"/>
</dbReference>
<name>A0A150QJK3_SORCE</name>
<sequence length="189" mass="20769">MPTFRRTLDIYQGYNYKKDKQTPVGFITKLKLGDTDLTADQTCKDPTNPTTDLKAVAVLSDIQWETGVTDAVYFAGQVSVTNKQSLLTLVYTSMTNVLAEFQFSVYDYDPLAKKYFLCFHSNQTDMKGILEKNGDELNLAVADDASTQVQSPENYAATTGIKPQPTAQALQIAVGDGKNFAKAWGLTVG</sequence>
<gene>
    <name evidence="1" type="ORF">BE15_38195</name>
</gene>
<proteinExistence type="predicted"/>
<reference evidence="1 2" key="1">
    <citation type="submission" date="2014-02" db="EMBL/GenBank/DDBJ databases">
        <title>The small core and large imbalanced accessory genome model reveals a collaborative survival strategy of Sorangium cellulosum strains in nature.</title>
        <authorList>
            <person name="Han K."/>
            <person name="Peng R."/>
            <person name="Blom J."/>
            <person name="Li Y.-Z."/>
        </authorList>
    </citation>
    <scope>NUCLEOTIDE SEQUENCE [LARGE SCALE GENOMIC DNA]</scope>
    <source>
        <strain evidence="1 2">So0008-312</strain>
    </source>
</reference>
<accession>A0A150QJK3</accession>
<protein>
    <submittedName>
        <fullName evidence="1">Uncharacterized protein</fullName>
    </submittedName>
</protein>
<organism evidence="1 2">
    <name type="scientific">Sorangium cellulosum</name>
    <name type="common">Polyangium cellulosum</name>
    <dbReference type="NCBI Taxonomy" id="56"/>
    <lineage>
        <taxon>Bacteria</taxon>
        <taxon>Pseudomonadati</taxon>
        <taxon>Myxococcota</taxon>
        <taxon>Polyangia</taxon>
        <taxon>Polyangiales</taxon>
        <taxon>Polyangiaceae</taxon>
        <taxon>Sorangium</taxon>
    </lineage>
</organism>
<dbReference type="Proteomes" id="UP000075260">
    <property type="component" value="Unassembled WGS sequence"/>
</dbReference>
<dbReference type="EMBL" id="JEMA01000591">
    <property type="protein sequence ID" value="KYF68144.1"/>
    <property type="molecule type" value="Genomic_DNA"/>
</dbReference>
<evidence type="ECO:0000313" key="2">
    <source>
        <dbReference type="Proteomes" id="UP000075260"/>
    </source>
</evidence>
<dbReference type="OrthoDB" id="5416493at2"/>